<dbReference type="AlphaFoldDB" id="A0A6G1LUC0"/>
<dbReference type="SUPFAM" id="SSF75304">
    <property type="entry name" value="Amidase signature (AS) enzymes"/>
    <property type="match status" value="1"/>
</dbReference>
<dbReference type="Gene3D" id="3.90.1300.10">
    <property type="entry name" value="Amidase signature (AS) domain"/>
    <property type="match status" value="1"/>
</dbReference>
<comment type="catalytic activity">
    <reaction evidence="1">
        <text>a monocarboxylic acid amide + H2O = a monocarboxylate + NH4(+)</text>
        <dbReference type="Rhea" id="RHEA:12020"/>
        <dbReference type="ChEBI" id="CHEBI:15377"/>
        <dbReference type="ChEBI" id="CHEBI:28938"/>
        <dbReference type="ChEBI" id="CHEBI:35757"/>
        <dbReference type="ChEBI" id="CHEBI:83628"/>
        <dbReference type="EC" id="3.5.1.4"/>
    </reaction>
</comment>
<dbReference type="EMBL" id="WIPF01000071">
    <property type="protein sequence ID" value="KAF3214685.1"/>
    <property type="molecule type" value="Genomic_DNA"/>
</dbReference>
<feature type="active site" description="Charge relay system" evidence="5">
    <location>
        <position position="184"/>
    </location>
</feature>
<evidence type="ECO:0000313" key="11">
    <source>
        <dbReference type="EMBL" id="KAF3214685.1"/>
    </source>
</evidence>
<keyword evidence="4" id="KW-0378">Hydrolase</keyword>
<dbReference type="Proteomes" id="UP000483672">
    <property type="component" value="Unassembled WGS sequence"/>
</dbReference>
<feature type="binding site" evidence="6">
    <location>
        <position position="184"/>
    </location>
    <ligand>
        <name>substrate</name>
    </ligand>
</feature>
<dbReference type="OrthoDB" id="6428749at2759"/>
<dbReference type="Proteomes" id="UP000479691">
    <property type="component" value="Unassembled WGS sequence"/>
</dbReference>
<gene>
    <name evidence="10" type="ORF">TWF106_011486</name>
    <name evidence="11" type="ORF">TWF191_009677</name>
    <name evidence="9" type="ORF">TWF679_008550</name>
    <name evidence="8" type="ORF">TWF788_010013</name>
</gene>
<evidence type="ECO:0000313" key="14">
    <source>
        <dbReference type="Proteomes" id="UP000483672"/>
    </source>
</evidence>
<proteinExistence type="inferred from homology"/>
<comment type="caution">
    <text evidence="11">The sequence shown here is derived from an EMBL/GenBank/DDBJ whole genome shotgun (WGS) entry which is preliminary data.</text>
</comment>
<feature type="binding site" evidence="6">
    <location>
        <position position="158"/>
    </location>
    <ligand>
        <name>substrate</name>
    </ligand>
</feature>
<protein>
    <recommendedName>
        <fullName evidence="3">amidase</fullName>
        <ecNumber evidence="3">3.5.1.4</ecNumber>
    </recommendedName>
</protein>
<evidence type="ECO:0000313" key="8">
    <source>
        <dbReference type="EMBL" id="KAF3171127.1"/>
    </source>
</evidence>
<evidence type="ECO:0000256" key="3">
    <source>
        <dbReference type="ARBA" id="ARBA00012922"/>
    </source>
</evidence>
<organism evidence="11 14">
    <name type="scientific">Orbilia oligospora</name>
    <name type="common">Nematode-trapping fungus</name>
    <name type="synonym">Arthrobotrys oligospora</name>
    <dbReference type="NCBI Taxonomy" id="2813651"/>
    <lineage>
        <taxon>Eukaryota</taxon>
        <taxon>Fungi</taxon>
        <taxon>Dikarya</taxon>
        <taxon>Ascomycota</taxon>
        <taxon>Pezizomycotina</taxon>
        <taxon>Orbiliomycetes</taxon>
        <taxon>Orbiliales</taxon>
        <taxon>Orbiliaceae</taxon>
        <taxon>Orbilia</taxon>
    </lineage>
</organism>
<dbReference type="EMBL" id="WIWT01000055">
    <property type="protein sequence ID" value="KAF3206991.1"/>
    <property type="molecule type" value="Genomic_DNA"/>
</dbReference>
<dbReference type="EMBL" id="JAABOE010000071">
    <property type="protein sequence ID" value="KAF3171127.1"/>
    <property type="molecule type" value="Genomic_DNA"/>
</dbReference>
<dbReference type="EMBL" id="WIWS01000094">
    <property type="protein sequence ID" value="KAF3208253.1"/>
    <property type="molecule type" value="Genomic_DNA"/>
</dbReference>
<evidence type="ECO:0000256" key="1">
    <source>
        <dbReference type="ARBA" id="ARBA00001311"/>
    </source>
</evidence>
<evidence type="ECO:0000313" key="9">
    <source>
        <dbReference type="EMBL" id="KAF3206991.1"/>
    </source>
</evidence>
<reference evidence="12 13" key="1">
    <citation type="submission" date="2019-06" db="EMBL/GenBank/DDBJ databases">
        <authorList>
            <person name="Palmer J.M."/>
        </authorList>
    </citation>
    <scope>NUCLEOTIDE SEQUENCE [LARGE SCALE GENOMIC DNA]</scope>
    <source>
        <strain evidence="10 12">TWF106</strain>
        <strain evidence="11 14">TWF191</strain>
        <strain evidence="9">TWF679</strain>
        <strain evidence="8 13">TWF788</strain>
    </source>
</reference>
<dbReference type="InterPro" id="IPR036928">
    <property type="entry name" value="AS_sf"/>
</dbReference>
<dbReference type="PANTHER" id="PTHR46072:SF10">
    <property type="entry name" value="ACETAMIDASE"/>
    <property type="match status" value="1"/>
</dbReference>
<feature type="active site" description="Charge relay system" evidence="5">
    <location>
        <position position="109"/>
    </location>
</feature>
<dbReference type="Pfam" id="PF01425">
    <property type="entry name" value="Amidase"/>
    <property type="match status" value="1"/>
</dbReference>
<evidence type="ECO:0000313" key="12">
    <source>
        <dbReference type="Proteomes" id="UP000472727"/>
    </source>
</evidence>
<evidence type="ECO:0000256" key="5">
    <source>
        <dbReference type="PIRSR" id="PIRSR001221-1"/>
    </source>
</evidence>
<dbReference type="PANTHER" id="PTHR46072">
    <property type="entry name" value="AMIDASE-RELATED-RELATED"/>
    <property type="match status" value="1"/>
</dbReference>
<evidence type="ECO:0000313" key="10">
    <source>
        <dbReference type="EMBL" id="KAF3208253.1"/>
    </source>
</evidence>
<sequence>MFSYLQHRKNCKIKQQDRANRIASLPSYYSTPLTSQDRSILSTPIGTLASNIRNKEWAPIDVLRAYGKKSILAHEATNCLTEVMIKEMEEYVEGKEFTGPLAGVPISVKDTVSIKGFDYCIGYSSLVNKPAPIDSPLTRLLKDAGCVPYVKTNVPITLLSFESTNDVFGRTSNPHNKDYSPGGSTGGESALLAYGGSRIGIGTDVAGSVRVPAHWAGIYTVRAATGRFMKSMNNTSMSGQEGVLAVYSPMARTNEDLIYFWRSYLDMKPWTYDHHTHPIPWREEEFEAGRSGKLKYAVLRDDGVVTPSPACARALDSVVNVLRESGEEVIELDLKDVPSPYEGLKLASILLNNDGGKTYESFFTSYFEYNDAGVANLSKWFKMPWLIKKFYVWWVRYIQGDELWAGLVDTHWREQTTVEQWKLVSHREEYRYRWHKMFNDLGIDMLLTVPNATPAVPEDGMATAVASCGYTFLFNLLDYTAGVLPVTKVDAAKDALPATFNIKKLNKIARGAYVHYDAKKMVGLPVGVQIVGKRLDEEKVLGVMERVEALLEKKGEKYELLEVD</sequence>
<feature type="domain" description="Amidase" evidence="7">
    <location>
        <begin position="61"/>
        <end position="541"/>
    </location>
</feature>
<name>A0A6G1LUC0_ORBOL</name>
<dbReference type="InterPro" id="IPR023631">
    <property type="entry name" value="Amidase_dom"/>
</dbReference>
<dbReference type="GO" id="GO:0004040">
    <property type="term" value="F:amidase activity"/>
    <property type="evidence" value="ECO:0007669"/>
    <property type="project" value="UniProtKB-EC"/>
</dbReference>
<dbReference type="Proteomes" id="UP000614610">
    <property type="component" value="Unassembled WGS sequence"/>
</dbReference>
<accession>A0A6G1LUC0</accession>
<evidence type="ECO:0000313" key="13">
    <source>
        <dbReference type="Proteomes" id="UP000479691"/>
    </source>
</evidence>
<dbReference type="FunFam" id="3.90.1300.10:FF:000003">
    <property type="entry name" value="Amidase signature enzyme"/>
    <property type="match status" value="1"/>
</dbReference>
<evidence type="ECO:0000256" key="6">
    <source>
        <dbReference type="PIRSR" id="PIRSR001221-2"/>
    </source>
</evidence>
<feature type="active site" description="Acyl-ester intermediate" evidence="5">
    <location>
        <position position="208"/>
    </location>
</feature>
<feature type="binding site" evidence="6">
    <location>
        <begin position="205"/>
        <end position="208"/>
    </location>
    <ligand>
        <name>substrate</name>
    </ligand>
</feature>
<evidence type="ECO:0000259" key="7">
    <source>
        <dbReference type="Pfam" id="PF01425"/>
    </source>
</evidence>
<comment type="similarity">
    <text evidence="2">Belongs to the amidase family.</text>
</comment>
<evidence type="ECO:0000256" key="2">
    <source>
        <dbReference type="ARBA" id="ARBA00009199"/>
    </source>
</evidence>
<dbReference type="PIRSF" id="PIRSF001221">
    <property type="entry name" value="Amidase_fungi"/>
    <property type="match status" value="1"/>
</dbReference>
<evidence type="ECO:0000256" key="4">
    <source>
        <dbReference type="ARBA" id="ARBA00022801"/>
    </source>
</evidence>
<dbReference type="EC" id="3.5.1.4" evidence="3"/>
<dbReference type="Proteomes" id="UP000472727">
    <property type="component" value="Unassembled WGS sequence"/>
</dbReference>